<proteinExistence type="predicted"/>
<evidence type="ECO:0000256" key="1">
    <source>
        <dbReference type="SAM" id="MobiDB-lite"/>
    </source>
</evidence>
<dbReference type="AlphaFoldDB" id="A0ABC9XI74"/>
<comment type="caution">
    <text evidence="2">The sequence shown here is derived from an EMBL/GenBank/DDBJ whole genome shotgun (WGS) entry which is preliminary data.</text>
</comment>
<keyword evidence="3" id="KW-1185">Reference proteome</keyword>
<feature type="region of interest" description="Disordered" evidence="1">
    <location>
        <begin position="1"/>
        <end position="30"/>
    </location>
</feature>
<evidence type="ECO:0000313" key="2">
    <source>
        <dbReference type="EMBL" id="GAB0197206.1"/>
    </source>
</evidence>
<reference evidence="2 3" key="1">
    <citation type="submission" date="2024-06" db="EMBL/GenBank/DDBJ databases">
        <title>The draft genome of Grus japonensis, version 3.</title>
        <authorList>
            <person name="Nabeshima K."/>
            <person name="Suzuki S."/>
            <person name="Onuma M."/>
        </authorList>
    </citation>
    <scope>NUCLEOTIDE SEQUENCE [LARGE SCALE GENOMIC DNA]</scope>
    <source>
        <strain evidence="2 3">451A</strain>
    </source>
</reference>
<accession>A0ABC9XI74</accession>
<name>A0ABC9XI74_GRUJA</name>
<organism evidence="2 3">
    <name type="scientific">Grus japonensis</name>
    <name type="common">Japanese crane</name>
    <name type="synonym">Red-crowned crane</name>
    <dbReference type="NCBI Taxonomy" id="30415"/>
    <lineage>
        <taxon>Eukaryota</taxon>
        <taxon>Metazoa</taxon>
        <taxon>Chordata</taxon>
        <taxon>Craniata</taxon>
        <taxon>Vertebrata</taxon>
        <taxon>Euteleostomi</taxon>
        <taxon>Archelosauria</taxon>
        <taxon>Archosauria</taxon>
        <taxon>Dinosauria</taxon>
        <taxon>Saurischia</taxon>
        <taxon>Theropoda</taxon>
        <taxon>Coelurosauria</taxon>
        <taxon>Aves</taxon>
        <taxon>Neognathae</taxon>
        <taxon>Neoaves</taxon>
        <taxon>Gruiformes</taxon>
        <taxon>Gruidae</taxon>
        <taxon>Grus</taxon>
    </lineage>
</organism>
<gene>
    <name evidence="2" type="ORF">GRJ2_002185900</name>
</gene>
<protein>
    <submittedName>
        <fullName evidence="2">TOX high mobility group box family member 2</fullName>
    </submittedName>
</protein>
<evidence type="ECO:0000313" key="3">
    <source>
        <dbReference type="Proteomes" id="UP001623348"/>
    </source>
</evidence>
<dbReference type="Proteomes" id="UP001623348">
    <property type="component" value="Unassembled WGS sequence"/>
</dbReference>
<dbReference type="EMBL" id="BAAFJT010000017">
    <property type="protein sequence ID" value="GAB0197206.1"/>
    <property type="molecule type" value="Genomic_DNA"/>
</dbReference>
<sequence length="89" mass="9393">MHGSGCTQPPIRSHGASSGSPGRAMFDGENMYMGMNDNAQEFLSANQSSSIASRAASAYNRSFLTTSVGGDHCYRLLAVTSSLVSWLSL</sequence>